<evidence type="ECO:0000313" key="2">
    <source>
        <dbReference type="Proteomes" id="UP000054279"/>
    </source>
</evidence>
<protein>
    <submittedName>
        <fullName evidence="1">Uncharacterized protein</fullName>
    </submittedName>
</protein>
<proteinExistence type="predicted"/>
<accession>A0A0C9VPP7</accession>
<gene>
    <name evidence="1" type="ORF">M422DRAFT_256966</name>
</gene>
<name>A0A0C9VPP7_SPHS4</name>
<evidence type="ECO:0000313" key="1">
    <source>
        <dbReference type="EMBL" id="KIJ40140.1"/>
    </source>
</evidence>
<sequence length="191" mass="22537">MEHGNVERQRGWGKSRPLRRFRRQLGARRCGAWLCPSDVITAALCHITSTAVPSASAHPSEEDGRVWLCVRHDATAHRLSTFFLQWRHLANLALRSLHFESIDSFVLSLSCDLPIKHTDAFLDNTSIIQYWILDCWNLGRPLEFRGMEATKRVQYVHYIEDKLRHRWKYSDYYYTKAQLECEVSLKKPRYW</sequence>
<dbReference type="HOGENOM" id="CLU_1422260_0_0_1"/>
<keyword evidence="2" id="KW-1185">Reference proteome</keyword>
<dbReference type="AlphaFoldDB" id="A0A0C9VPP7"/>
<organism evidence="1 2">
    <name type="scientific">Sphaerobolus stellatus (strain SS14)</name>
    <dbReference type="NCBI Taxonomy" id="990650"/>
    <lineage>
        <taxon>Eukaryota</taxon>
        <taxon>Fungi</taxon>
        <taxon>Dikarya</taxon>
        <taxon>Basidiomycota</taxon>
        <taxon>Agaricomycotina</taxon>
        <taxon>Agaricomycetes</taxon>
        <taxon>Phallomycetidae</taxon>
        <taxon>Geastrales</taxon>
        <taxon>Sphaerobolaceae</taxon>
        <taxon>Sphaerobolus</taxon>
    </lineage>
</organism>
<reference evidence="1 2" key="1">
    <citation type="submission" date="2014-06" db="EMBL/GenBank/DDBJ databases">
        <title>Evolutionary Origins and Diversification of the Mycorrhizal Mutualists.</title>
        <authorList>
            <consortium name="DOE Joint Genome Institute"/>
            <consortium name="Mycorrhizal Genomics Consortium"/>
            <person name="Kohler A."/>
            <person name="Kuo A."/>
            <person name="Nagy L.G."/>
            <person name="Floudas D."/>
            <person name="Copeland A."/>
            <person name="Barry K.W."/>
            <person name="Cichocki N."/>
            <person name="Veneault-Fourrey C."/>
            <person name="LaButti K."/>
            <person name="Lindquist E.A."/>
            <person name="Lipzen A."/>
            <person name="Lundell T."/>
            <person name="Morin E."/>
            <person name="Murat C."/>
            <person name="Riley R."/>
            <person name="Ohm R."/>
            <person name="Sun H."/>
            <person name="Tunlid A."/>
            <person name="Henrissat B."/>
            <person name="Grigoriev I.V."/>
            <person name="Hibbett D.S."/>
            <person name="Martin F."/>
        </authorList>
    </citation>
    <scope>NUCLEOTIDE SEQUENCE [LARGE SCALE GENOMIC DNA]</scope>
    <source>
        <strain evidence="1 2">SS14</strain>
    </source>
</reference>
<dbReference type="Proteomes" id="UP000054279">
    <property type="component" value="Unassembled WGS sequence"/>
</dbReference>
<dbReference type="EMBL" id="KN837146">
    <property type="protein sequence ID" value="KIJ40140.1"/>
    <property type="molecule type" value="Genomic_DNA"/>
</dbReference>